<accession>A0AAV1HMI5</accession>
<evidence type="ECO:0000313" key="1">
    <source>
        <dbReference type="EMBL" id="CAJ1087073.1"/>
    </source>
</evidence>
<name>A0AAV1HMI5_XYRNO</name>
<proteinExistence type="predicted"/>
<keyword evidence="2" id="KW-1185">Reference proteome</keyword>
<sequence length="79" mass="8776">PVLQSPLVRALDSKWHFPARIGTVPPEEIMASWRLEGPVIDGTVSQNLRLIHQSRLALKQISDSAPQMASDCTDQKLVM</sequence>
<organism evidence="1 2">
    <name type="scientific">Xyrichtys novacula</name>
    <name type="common">Pearly razorfish</name>
    <name type="synonym">Hemipteronotus novacula</name>
    <dbReference type="NCBI Taxonomy" id="13765"/>
    <lineage>
        <taxon>Eukaryota</taxon>
        <taxon>Metazoa</taxon>
        <taxon>Chordata</taxon>
        <taxon>Craniata</taxon>
        <taxon>Vertebrata</taxon>
        <taxon>Euteleostomi</taxon>
        <taxon>Actinopterygii</taxon>
        <taxon>Neopterygii</taxon>
        <taxon>Teleostei</taxon>
        <taxon>Neoteleostei</taxon>
        <taxon>Acanthomorphata</taxon>
        <taxon>Eupercaria</taxon>
        <taxon>Labriformes</taxon>
        <taxon>Labridae</taxon>
        <taxon>Xyrichtys</taxon>
    </lineage>
</organism>
<reference evidence="1" key="1">
    <citation type="submission" date="2023-08" db="EMBL/GenBank/DDBJ databases">
        <authorList>
            <person name="Alioto T."/>
            <person name="Alioto T."/>
            <person name="Gomez Garrido J."/>
        </authorList>
    </citation>
    <scope>NUCLEOTIDE SEQUENCE</scope>
</reference>
<dbReference type="EMBL" id="OY660887">
    <property type="protein sequence ID" value="CAJ1087073.1"/>
    <property type="molecule type" value="Genomic_DNA"/>
</dbReference>
<feature type="non-terminal residue" evidence="1">
    <location>
        <position position="1"/>
    </location>
</feature>
<protein>
    <submittedName>
        <fullName evidence="1">Uncharacterized protein</fullName>
    </submittedName>
</protein>
<gene>
    <name evidence="1" type="ORF">XNOV1_A010991</name>
</gene>
<dbReference type="AlphaFoldDB" id="A0AAV1HMI5"/>
<evidence type="ECO:0000313" key="2">
    <source>
        <dbReference type="Proteomes" id="UP001178508"/>
    </source>
</evidence>
<dbReference type="Proteomes" id="UP001178508">
    <property type="component" value="Chromosome 24"/>
</dbReference>